<dbReference type="GO" id="GO:0005524">
    <property type="term" value="F:ATP binding"/>
    <property type="evidence" value="ECO:0007669"/>
    <property type="project" value="UniProtKB-KW"/>
</dbReference>
<dbReference type="InterPro" id="IPR003594">
    <property type="entry name" value="HATPase_dom"/>
</dbReference>
<protein>
    <recommendedName>
        <fullName evidence="2">histidine kinase</fullName>
        <ecNumber evidence="2">2.7.13.3</ecNumber>
    </recommendedName>
</protein>
<dbReference type="InterPro" id="IPR036890">
    <property type="entry name" value="HATPase_C_sf"/>
</dbReference>
<dbReference type="EC" id="2.7.13.3" evidence="2"/>
<keyword evidence="3" id="KW-0597">Phosphoprotein</keyword>
<keyword evidence="4" id="KW-0808">Transferase</keyword>
<feature type="transmembrane region" description="Helical" evidence="10">
    <location>
        <begin position="194"/>
        <end position="213"/>
    </location>
</feature>
<dbReference type="EMBL" id="BMVC01000004">
    <property type="protein sequence ID" value="GHC91181.1"/>
    <property type="molecule type" value="Genomic_DNA"/>
</dbReference>
<name>A0A919C9K5_9ACTN</name>
<feature type="transmembrane region" description="Helical" evidence="10">
    <location>
        <begin position="220"/>
        <end position="239"/>
    </location>
</feature>
<dbReference type="SUPFAM" id="SSF55874">
    <property type="entry name" value="ATPase domain of HSP90 chaperone/DNA topoisomerase II/histidine kinase"/>
    <property type="match status" value="1"/>
</dbReference>
<evidence type="ECO:0000256" key="6">
    <source>
        <dbReference type="ARBA" id="ARBA00022777"/>
    </source>
</evidence>
<evidence type="ECO:0000313" key="15">
    <source>
        <dbReference type="Proteomes" id="UP000638353"/>
    </source>
</evidence>
<dbReference type="GO" id="GO:0016020">
    <property type="term" value="C:membrane"/>
    <property type="evidence" value="ECO:0007669"/>
    <property type="project" value="InterPro"/>
</dbReference>
<dbReference type="Proteomes" id="UP000638353">
    <property type="component" value="Unassembled WGS sequence"/>
</dbReference>
<dbReference type="Pfam" id="PF02518">
    <property type="entry name" value="HATPase_c"/>
    <property type="match status" value="1"/>
</dbReference>
<organism evidence="14 15">
    <name type="scientific">Streptomyces finlayi</name>
    <dbReference type="NCBI Taxonomy" id="67296"/>
    <lineage>
        <taxon>Bacteria</taxon>
        <taxon>Bacillati</taxon>
        <taxon>Actinomycetota</taxon>
        <taxon>Actinomycetes</taxon>
        <taxon>Kitasatosporales</taxon>
        <taxon>Streptomycetaceae</taxon>
        <taxon>Streptomyces</taxon>
    </lineage>
</organism>
<dbReference type="AlphaFoldDB" id="A0A919C9K5"/>
<feature type="compositionally biased region" description="Low complexity" evidence="9">
    <location>
        <begin position="55"/>
        <end position="68"/>
    </location>
</feature>
<sequence>MASEPGRGLGDSGSAPFPSGSVTSGAGPSLPGGVPSGSGAGPSASGGVPSGAGAGPLDSGAGPSSSGGVPSGSGAGPSASGTVLGGLAESGAIGPGAGARRRSRWGFGSRRSRRAGSPAAGCPGPAPSPKALAARLGGWLGAQFPAPLGGGSAGEHVRVRGGLLAQFPAPLEGGSGGADVRVRRGLFAYLKGDVVLAGVVFLVVAVGSLRSVVGERTESWGVTGLGWGLIVLTCGALALRRRWPVGVGVFVWAGSGAYYLVSTYDGPLMAAFAVALYSVAAQGRLLAAVALGALAVVGTGIGTLAGNRTVNGVALFMLTGWLVGTVALGWARHTRLAFAREAEQRAATEERLRIARELHDVVGHHLSLIHVQAAAALRRIQKRSESSSGSGEEALGAIKESSREALRELRATLGVLRQVDEAAPTAPPAGLDRLGDLVAGARLAGLEVMTYETGSVDGPLPTEVDLAAYRILQESLTNVTRHARATSVTVRVEYAPDRLVLEVADDGRAAPGPYGSGIVGMRERARALGGELTAGPGPGGGFAVRARIPRTQTDGAP</sequence>
<dbReference type="InterPro" id="IPR011712">
    <property type="entry name" value="Sig_transdc_His_kin_sub3_dim/P"/>
</dbReference>
<evidence type="ECO:0000256" key="3">
    <source>
        <dbReference type="ARBA" id="ARBA00022553"/>
    </source>
</evidence>
<reference evidence="14" key="2">
    <citation type="submission" date="2020-09" db="EMBL/GenBank/DDBJ databases">
        <authorList>
            <person name="Sun Q."/>
            <person name="Ohkuma M."/>
        </authorList>
    </citation>
    <scope>NUCLEOTIDE SEQUENCE</scope>
    <source>
        <strain evidence="14">JCM 4637</strain>
    </source>
</reference>
<keyword evidence="10" id="KW-0472">Membrane</keyword>
<evidence type="ECO:0000259" key="13">
    <source>
        <dbReference type="Pfam" id="PF23539"/>
    </source>
</evidence>
<keyword evidence="8" id="KW-0902">Two-component regulatory system</keyword>
<keyword evidence="5" id="KW-0547">Nucleotide-binding</keyword>
<evidence type="ECO:0000256" key="8">
    <source>
        <dbReference type="ARBA" id="ARBA00023012"/>
    </source>
</evidence>
<feature type="domain" description="DUF7134" evidence="13">
    <location>
        <begin position="193"/>
        <end position="331"/>
    </location>
</feature>
<reference evidence="14" key="1">
    <citation type="journal article" date="2014" name="Int. J. Syst. Evol. Microbiol.">
        <title>Complete genome sequence of Corynebacterium casei LMG S-19264T (=DSM 44701T), isolated from a smear-ripened cheese.</title>
        <authorList>
            <consortium name="US DOE Joint Genome Institute (JGI-PGF)"/>
            <person name="Walter F."/>
            <person name="Albersmeier A."/>
            <person name="Kalinowski J."/>
            <person name="Ruckert C."/>
        </authorList>
    </citation>
    <scope>NUCLEOTIDE SEQUENCE</scope>
    <source>
        <strain evidence="14">JCM 4637</strain>
    </source>
</reference>
<evidence type="ECO:0000259" key="12">
    <source>
        <dbReference type="Pfam" id="PF07730"/>
    </source>
</evidence>
<comment type="caution">
    <text evidence="14">The sequence shown here is derived from an EMBL/GenBank/DDBJ whole genome shotgun (WGS) entry which is preliminary data.</text>
</comment>
<proteinExistence type="predicted"/>
<evidence type="ECO:0000256" key="4">
    <source>
        <dbReference type="ARBA" id="ARBA00022679"/>
    </source>
</evidence>
<dbReference type="Gene3D" id="3.30.565.10">
    <property type="entry name" value="Histidine kinase-like ATPase, C-terminal domain"/>
    <property type="match status" value="1"/>
</dbReference>
<comment type="catalytic activity">
    <reaction evidence="1">
        <text>ATP + protein L-histidine = ADP + protein N-phospho-L-histidine.</text>
        <dbReference type="EC" id="2.7.13.3"/>
    </reaction>
</comment>
<feature type="region of interest" description="Disordered" evidence="9">
    <location>
        <begin position="1"/>
        <end position="128"/>
    </location>
</feature>
<dbReference type="PANTHER" id="PTHR24421">
    <property type="entry name" value="NITRATE/NITRITE SENSOR PROTEIN NARX-RELATED"/>
    <property type="match status" value="1"/>
</dbReference>
<evidence type="ECO:0000256" key="10">
    <source>
        <dbReference type="SAM" id="Phobius"/>
    </source>
</evidence>
<dbReference type="GO" id="GO:0000155">
    <property type="term" value="F:phosphorelay sensor kinase activity"/>
    <property type="evidence" value="ECO:0007669"/>
    <property type="project" value="InterPro"/>
</dbReference>
<keyword evidence="10" id="KW-1133">Transmembrane helix</keyword>
<gene>
    <name evidence="14" type="ORF">GCM10010334_25980</name>
</gene>
<evidence type="ECO:0000256" key="2">
    <source>
        <dbReference type="ARBA" id="ARBA00012438"/>
    </source>
</evidence>
<feature type="domain" description="Signal transduction histidine kinase subgroup 3 dimerisation and phosphoacceptor" evidence="12">
    <location>
        <begin position="350"/>
        <end position="420"/>
    </location>
</feature>
<dbReference type="InterPro" id="IPR050482">
    <property type="entry name" value="Sensor_HK_TwoCompSys"/>
</dbReference>
<evidence type="ECO:0000256" key="7">
    <source>
        <dbReference type="ARBA" id="ARBA00022840"/>
    </source>
</evidence>
<dbReference type="Gene3D" id="1.20.5.1930">
    <property type="match status" value="1"/>
</dbReference>
<dbReference type="PANTHER" id="PTHR24421:SF10">
    <property type="entry name" value="NITRATE_NITRITE SENSOR PROTEIN NARQ"/>
    <property type="match status" value="1"/>
</dbReference>
<feature type="transmembrane region" description="Helical" evidence="10">
    <location>
        <begin position="312"/>
        <end position="331"/>
    </location>
</feature>
<evidence type="ECO:0000256" key="9">
    <source>
        <dbReference type="SAM" id="MobiDB-lite"/>
    </source>
</evidence>
<feature type="compositionally biased region" description="Low complexity" evidence="9">
    <location>
        <begin position="115"/>
        <end position="128"/>
    </location>
</feature>
<dbReference type="GO" id="GO:0046983">
    <property type="term" value="F:protein dimerization activity"/>
    <property type="evidence" value="ECO:0007669"/>
    <property type="project" value="InterPro"/>
</dbReference>
<dbReference type="Pfam" id="PF07730">
    <property type="entry name" value="HisKA_3"/>
    <property type="match status" value="1"/>
</dbReference>
<keyword evidence="7" id="KW-0067">ATP-binding</keyword>
<evidence type="ECO:0000256" key="5">
    <source>
        <dbReference type="ARBA" id="ARBA00022741"/>
    </source>
</evidence>
<feature type="compositionally biased region" description="Basic residues" evidence="9">
    <location>
        <begin position="99"/>
        <end position="114"/>
    </location>
</feature>
<dbReference type="CDD" id="cd16917">
    <property type="entry name" value="HATPase_UhpB-NarQ-NarX-like"/>
    <property type="match status" value="1"/>
</dbReference>
<dbReference type="InterPro" id="IPR055558">
    <property type="entry name" value="DUF7134"/>
</dbReference>
<feature type="transmembrane region" description="Helical" evidence="10">
    <location>
        <begin position="285"/>
        <end position="306"/>
    </location>
</feature>
<keyword evidence="10" id="KW-0812">Transmembrane</keyword>
<keyword evidence="6" id="KW-0418">Kinase</keyword>
<feature type="domain" description="Histidine kinase/HSP90-like ATPase" evidence="11">
    <location>
        <begin position="467"/>
        <end position="551"/>
    </location>
</feature>
<accession>A0A919C9K5</accession>
<evidence type="ECO:0000256" key="1">
    <source>
        <dbReference type="ARBA" id="ARBA00000085"/>
    </source>
</evidence>
<evidence type="ECO:0000259" key="11">
    <source>
        <dbReference type="Pfam" id="PF02518"/>
    </source>
</evidence>
<dbReference type="Pfam" id="PF23539">
    <property type="entry name" value="DUF7134"/>
    <property type="match status" value="1"/>
</dbReference>
<feature type="compositionally biased region" description="Low complexity" evidence="9">
    <location>
        <begin position="24"/>
        <end position="33"/>
    </location>
</feature>
<evidence type="ECO:0000313" key="14">
    <source>
        <dbReference type="EMBL" id="GHC91181.1"/>
    </source>
</evidence>